<dbReference type="InterPro" id="IPR011009">
    <property type="entry name" value="Kinase-like_dom_sf"/>
</dbReference>
<dbReference type="InParanoid" id="B0WXR1"/>
<organism>
    <name type="scientific">Culex quinquefasciatus</name>
    <name type="common">Southern house mosquito</name>
    <name type="synonym">Culex pungens</name>
    <dbReference type="NCBI Taxonomy" id="7176"/>
    <lineage>
        <taxon>Eukaryota</taxon>
        <taxon>Metazoa</taxon>
        <taxon>Ecdysozoa</taxon>
        <taxon>Arthropoda</taxon>
        <taxon>Hexapoda</taxon>
        <taxon>Insecta</taxon>
        <taxon>Pterygota</taxon>
        <taxon>Neoptera</taxon>
        <taxon>Endopterygota</taxon>
        <taxon>Diptera</taxon>
        <taxon>Nematocera</taxon>
        <taxon>Culicoidea</taxon>
        <taxon>Culicidae</taxon>
        <taxon>Culicinae</taxon>
        <taxon>Culicini</taxon>
        <taxon>Culex</taxon>
        <taxon>Culex</taxon>
    </lineage>
</organism>
<gene>
    <name evidence="3" type="primary">6044718</name>
    <name evidence="2" type="ORF">CpipJ_CPIJ011556</name>
</gene>
<evidence type="ECO:0000313" key="4">
    <source>
        <dbReference type="Proteomes" id="UP000002320"/>
    </source>
</evidence>
<evidence type="ECO:0000313" key="3">
    <source>
        <dbReference type="EnsemblMetazoa" id="CPIJ011556-PA"/>
    </source>
</evidence>
<dbReference type="eggNOG" id="ENOG502RXUB">
    <property type="taxonomic scope" value="Eukaryota"/>
</dbReference>
<accession>B0WXR1</accession>
<dbReference type="PANTHER" id="PTHR11012:SF54">
    <property type="entry name" value="CHK KINASE-LIKE DOMAIN-CONTAINING PROTEIN"/>
    <property type="match status" value="1"/>
</dbReference>
<reference evidence="3" key="2">
    <citation type="submission" date="2020-05" db="UniProtKB">
        <authorList>
            <consortium name="EnsemblMetazoa"/>
        </authorList>
    </citation>
    <scope>IDENTIFICATION</scope>
    <source>
        <strain evidence="3">JHB</strain>
    </source>
</reference>
<dbReference type="AlphaFoldDB" id="B0WXR1"/>
<protein>
    <recommendedName>
        <fullName evidence="1">CHK kinase-like domain-containing protein</fullName>
    </recommendedName>
</protein>
<proteinExistence type="predicted"/>
<dbReference type="Proteomes" id="UP000002320">
    <property type="component" value="Unassembled WGS sequence"/>
</dbReference>
<feature type="domain" description="CHK kinase-like" evidence="1">
    <location>
        <begin position="129"/>
        <end position="273"/>
    </location>
</feature>
<dbReference type="HOGENOM" id="CLU_010718_6_2_1"/>
<dbReference type="InterPro" id="IPR015897">
    <property type="entry name" value="CHK_kinase-like"/>
</dbReference>
<dbReference type="PANTHER" id="PTHR11012">
    <property type="entry name" value="PROTEIN KINASE-LIKE DOMAIN-CONTAINING"/>
    <property type="match status" value="1"/>
</dbReference>
<dbReference type="OrthoDB" id="190089at2759"/>
<dbReference type="KEGG" id="cqu:CpipJ_CPIJ011556"/>
<dbReference type="Pfam" id="PF02958">
    <property type="entry name" value="EcKL"/>
    <property type="match status" value="1"/>
</dbReference>
<dbReference type="EnsemblMetazoa" id="CPIJ011556-RA">
    <property type="protein sequence ID" value="CPIJ011556-PA"/>
    <property type="gene ID" value="CPIJ011556"/>
</dbReference>
<reference evidence="2" key="1">
    <citation type="submission" date="2007-03" db="EMBL/GenBank/DDBJ databases">
        <title>Annotation of Culex pipiens quinquefasciatus.</title>
        <authorList>
            <consortium name="The Broad Institute Genome Sequencing Platform"/>
            <person name="Atkinson P.W."/>
            <person name="Hemingway J."/>
            <person name="Christensen B.M."/>
            <person name="Higgs S."/>
            <person name="Kodira C."/>
            <person name="Hannick L."/>
            <person name="Megy K."/>
            <person name="O'Leary S."/>
            <person name="Pearson M."/>
            <person name="Haas B.J."/>
            <person name="Mauceli E."/>
            <person name="Wortman J.R."/>
            <person name="Lee N.H."/>
            <person name="Guigo R."/>
            <person name="Stanke M."/>
            <person name="Alvarado L."/>
            <person name="Amedeo P."/>
            <person name="Antoine C.H."/>
            <person name="Arensburger P."/>
            <person name="Bidwell S.L."/>
            <person name="Crawford M."/>
            <person name="Camaro F."/>
            <person name="Devon K."/>
            <person name="Engels R."/>
            <person name="Hammond M."/>
            <person name="Howarth C."/>
            <person name="Koehrsen M."/>
            <person name="Lawson D."/>
            <person name="Montgomery P."/>
            <person name="Nene V."/>
            <person name="Nusbaum C."/>
            <person name="Puiu D."/>
            <person name="Romero-Severson J."/>
            <person name="Severson D.W."/>
            <person name="Shumway M."/>
            <person name="Sisk P."/>
            <person name="Stolte C."/>
            <person name="Zeng Q."/>
            <person name="Eisenstadt E."/>
            <person name="Fraser-Liggett C."/>
            <person name="Strausberg R."/>
            <person name="Galagan J."/>
            <person name="Birren B."/>
            <person name="Collins F.H."/>
        </authorList>
    </citation>
    <scope>NUCLEOTIDE SEQUENCE [LARGE SCALE GENOMIC DNA]</scope>
    <source>
        <strain evidence="2">JHB</strain>
    </source>
</reference>
<dbReference type="EMBL" id="DS232173">
    <property type="protein sequence ID" value="EDS36721.1"/>
    <property type="molecule type" value="Genomic_DNA"/>
</dbReference>
<dbReference type="SUPFAM" id="SSF56112">
    <property type="entry name" value="Protein kinase-like (PK-like)"/>
    <property type="match status" value="1"/>
</dbReference>
<name>B0WXR1_CULQU</name>
<sequence length="276" mass="31566">MCNIDHLPYFRAQLDQVLQREGFTPGLCSVDTGAGSALSDGFMSGMVRVRVREEGHAELVLLCKVPLENAARRAQAIGLFEREVRAYNELLPMLGEFQRERGVREGDGFFNVPRCFGAFCVPERLEAMLILEDLRERGFRMWNKYEPVDLKHTQLVMGYLGKLHAVSFALREQKPEVFRGLASYKDSMLTVLEEGDFFVNMLRSMCDRAVGTLEVHEEFYREKVLELQANLKEEIKRCVSAEFAEPYAVVGHGDCWINNCMFTYESDNKVLDVQAL</sequence>
<dbReference type="SMART" id="SM00587">
    <property type="entry name" value="CHK"/>
    <property type="match status" value="1"/>
</dbReference>
<dbReference type="InterPro" id="IPR004119">
    <property type="entry name" value="EcKL"/>
</dbReference>
<evidence type="ECO:0000259" key="1">
    <source>
        <dbReference type="SMART" id="SM00587"/>
    </source>
</evidence>
<keyword evidence="4" id="KW-1185">Reference proteome</keyword>
<dbReference type="VEuPathDB" id="VectorBase:CQUJHB005388"/>
<dbReference type="VEuPathDB" id="VectorBase:CPIJ011556"/>
<dbReference type="STRING" id="7176.B0WXR1"/>
<evidence type="ECO:0000313" key="2">
    <source>
        <dbReference type="EMBL" id="EDS36721.1"/>
    </source>
</evidence>